<keyword evidence="2" id="KW-0813">Transport</keyword>
<dbReference type="InterPro" id="IPR003593">
    <property type="entry name" value="AAA+_ATPase"/>
</dbReference>
<dbReference type="EMBL" id="JABXYM010000001">
    <property type="protein sequence ID" value="MCR6096162.1"/>
    <property type="molecule type" value="Genomic_DNA"/>
</dbReference>
<dbReference type="PANTHER" id="PTHR43394">
    <property type="entry name" value="ATP-DEPENDENT PERMEASE MDL1, MITOCHONDRIAL"/>
    <property type="match status" value="1"/>
</dbReference>
<dbReference type="InterPro" id="IPR011527">
    <property type="entry name" value="ABC1_TM_dom"/>
</dbReference>
<evidence type="ECO:0000256" key="7">
    <source>
        <dbReference type="ARBA" id="ARBA00023136"/>
    </source>
</evidence>
<dbReference type="InterPro" id="IPR027417">
    <property type="entry name" value="P-loop_NTPase"/>
</dbReference>
<comment type="subcellular location">
    <subcellularLocation>
        <location evidence="1">Cell membrane</location>
        <topology evidence="1">Multi-pass membrane protein</topology>
    </subcellularLocation>
</comment>
<dbReference type="PROSITE" id="PS00211">
    <property type="entry name" value="ABC_TRANSPORTER_1"/>
    <property type="match status" value="1"/>
</dbReference>
<name>A0A9Q4B185_SALAG</name>
<sequence length="606" mass="68894">MNDRHKLLVTPLPQRETFKRLLNYAHPHWKWLLVAFFLLAGGTAAELIGPILVQIFIDDFLTPRFFPLQSLMVLGLGYISLHVLSALMNYSQLLLFQKIALRIIEKLRIDIFEKVERLGLSFFDTFPAGGLVSRITNDTEQVKELYVSVMANFLQNIMFLIGVFAAMFYLNVQLALFCLVLLPLIVVIMVLYKKFSTTYYTEMSEKLSELNARLNESIQGMTIIQLFRQERRMRKEFEEINHRHHRAWFKSIKLDGLLLRPAVDVLAICALVIVLSYFGMTSLTSPVEIGVLYAFVNYLDRFFEPVNQIMQRLSVFQQAMISAGRVFKLMDYDERGPQQIGNEDPKILKGDIEFRNVTFSYDGTKNVLNNISFRVREGETLALVGHTGSGKSSIINLLMRFYDRSAGEIYIDGSLIDHYRNEELRKSVGLVLQDPFLFVGDVASNIRLFDKKMTDNEVESAAKFVNAHTFISSLTQGYSTLVGERGGTLSSGQRQLISFARTMARTPKILILDEATSSVDTETEAVIQQALTNMSKDRTTIAIAHRLSTIKHADHIIVLHEGQIAEEGTHDELLAKKGLYEKMYLLQQGADKMGLTHEDGLNMQKG</sequence>
<organism evidence="11 12">
    <name type="scientific">Salipaludibacillus agaradhaerens</name>
    <name type="common">Bacillus agaradhaerens</name>
    <dbReference type="NCBI Taxonomy" id="76935"/>
    <lineage>
        <taxon>Bacteria</taxon>
        <taxon>Bacillati</taxon>
        <taxon>Bacillota</taxon>
        <taxon>Bacilli</taxon>
        <taxon>Bacillales</taxon>
        <taxon>Bacillaceae</taxon>
    </lineage>
</organism>
<feature type="transmembrane region" description="Helical" evidence="8">
    <location>
        <begin position="145"/>
        <end position="168"/>
    </location>
</feature>
<proteinExistence type="predicted"/>
<evidence type="ECO:0000259" key="10">
    <source>
        <dbReference type="PROSITE" id="PS50929"/>
    </source>
</evidence>
<evidence type="ECO:0000256" key="4">
    <source>
        <dbReference type="ARBA" id="ARBA00022741"/>
    </source>
</evidence>
<dbReference type="SUPFAM" id="SSF90123">
    <property type="entry name" value="ABC transporter transmembrane region"/>
    <property type="match status" value="1"/>
</dbReference>
<keyword evidence="3 8" id="KW-0812">Transmembrane</keyword>
<protein>
    <submittedName>
        <fullName evidence="11">ABC transporter ATP-binding protein</fullName>
    </submittedName>
</protein>
<gene>
    <name evidence="11" type="ORF">HXA33_06335</name>
</gene>
<keyword evidence="4" id="KW-0547">Nucleotide-binding</keyword>
<evidence type="ECO:0000256" key="8">
    <source>
        <dbReference type="SAM" id="Phobius"/>
    </source>
</evidence>
<evidence type="ECO:0000313" key="11">
    <source>
        <dbReference type="EMBL" id="MCR6096162.1"/>
    </source>
</evidence>
<evidence type="ECO:0000256" key="1">
    <source>
        <dbReference type="ARBA" id="ARBA00004651"/>
    </source>
</evidence>
<keyword evidence="7 8" id="KW-0472">Membrane</keyword>
<dbReference type="PROSITE" id="PS50929">
    <property type="entry name" value="ABC_TM1F"/>
    <property type="match status" value="1"/>
</dbReference>
<dbReference type="InterPro" id="IPR036640">
    <property type="entry name" value="ABC1_TM_sf"/>
</dbReference>
<feature type="transmembrane region" description="Helical" evidence="8">
    <location>
        <begin position="77"/>
        <end position="96"/>
    </location>
</feature>
<dbReference type="Pfam" id="PF00005">
    <property type="entry name" value="ABC_tran"/>
    <property type="match status" value="1"/>
</dbReference>
<dbReference type="AlphaFoldDB" id="A0A9Q4B185"/>
<dbReference type="InterPro" id="IPR039421">
    <property type="entry name" value="Type_1_exporter"/>
</dbReference>
<dbReference type="FunFam" id="3.40.50.300:FF:000287">
    <property type="entry name" value="Multidrug ABC transporter ATP-binding protein"/>
    <property type="match status" value="1"/>
</dbReference>
<evidence type="ECO:0000256" key="3">
    <source>
        <dbReference type="ARBA" id="ARBA00022692"/>
    </source>
</evidence>
<dbReference type="GO" id="GO:0015421">
    <property type="term" value="F:ABC-type oligopeptide transporter activity"/>
    <property type="evidence" value="ECO:0007669"/>
    <property type="project" value="TreeGrafter"/>
</dbReference>
<dbReference type="Pfam" id="PF00664">
    <property type="entry name" value="ABC_membrane"/>
    <property type="match status" value="1"/>
</dbReference>
<dbReference type="SMART" id="SM00382">
    <property type="entry name" value="AAA"/>
    <property type="match status" value="1"/>
</dbReference>
<comment type="caution">
    <text evidence="11">The sequence shown here is derived from an EMBL/GenBank/DDBJ whole genome shotgun (WGS) entry which is preliminary data.</text>
</comment>
<dbReference type="SUPFAM" id="SSF52540">
    <property type="entry name" value="P-loop containing nucleoside triphosphate hydrolases"/>
    <property type="match status" value="1"/>
</dbReference>
<feature type="transmembrane region" description="Helical" evidence="8">
    <location>
        <begin position="257"/>
        <end position="278"/>
    </location>
</feature>
<dbReference type="GO" id="GO:0005524">
    <property type="term" value="F:ATP binding"/>
    <property type="evidence" value="ECO:0007669"/>
    <property type="project" value="UniProtKB-KW"/>
</dbReference>
<dbReference type="Gene3D" id="3.40.50.300">
    <property type="entry name" value="P-loop containing nucleotide triphosphate hydrolases"/>
    <property type="match status" value="1"/>
</dbReference>
<keyword evidence="5 11" id="KW-0067">ATP-binding</keyword>
<dbReference type="Proteomes" id="UP001057753">
    <property type="component" value="Unassembled WGS sequence"/>
</dbReference>
<feature type="transmembrane region" description="Helical" evidence="8">
    <location>
        <begin position="31"/>
        <end position="57"/>
    </location>
</feature>
<dbReference type="CDD" id="cd03254">
    <property type="entry name" value="ABCC_Glucan_exporter_like"/>
    <property type="match status" value="1"/>
</dbReference>
<dbReference type="CDD" id="cd18544">
    <property type="entry name" value="ABC_6TM_TmrA_like"/>
    <property type="match status" value="1"/>
</dbReference>
<feature type="domain" description="ABC transporter" evidence="9">
    <location>
        <begin position="352"/>
        <end position="586"/>
    </location>
</feature>
<dbReference type="PANTHER" id="PTHR43394:SF1">
    <property type="entry name" value="ATP-BINDING CASSETTE SUB-FAMILY B MEMBER 10, MITOCHONDRIAL"/>
    <property type="match status" value="1"/>
</dbReference>
<dbReference type="InterPro" id="IPR017871">
    <property type="entry name" value="ABC_transporter-like_CS"/>
</dbReference>
<reference evidence="11" key="1">
    <citation type="submission" date="2020-06" db="EMBL/GenBank/DDBJ databases">
        <title>Insight into the genomes of haloalkaliphilic bacilli from Kenyan soda lakes.</title>
        <authorList>
            <person name="Mwirichia R."/>
            <person name="Villamizar G.C."/>
            <person name="Poehlein A."/>
            <person name="Mugweru J."/>
            <person name="Kipnyargis A."/>
            <person name="Kiplimo D."/>
            <person name="Orwa P."/>
            <person name="Daniel R."/>
        </authorList>
    </citation>
    <scope>NUCLEOTIDE SEQUENCE</scope>
    <source>
        <strain evidence="11">B1096_S55</strain>
    </source>
</reference>
<evidence type="ECO:0000256" key="6">
    <source>
        <dbReference type="ARBA" id="ARBA00022989"/>
    </source>
</evidence>
<dbReference type="GO" id="GO:0016887">
    <property type="term" value="F:ATP hydrolysis activity"/>
    <property type="evidence" value="ECO:0007669"/>
    <property type="project" value="InterPro"/>
</dbReference>
<keyword evidence="6 8" id="KW-1133">Transmembrane helix</keyword>
<dbReference type="RefSeq" id="WP_257820828.1">
    <property type="nucleotide sequence ID" value="NZ_JABXYM010000001.1"/>
</dbReference>
<evidence type="ECO:0000256" key="2">
    <source>
        <dbReference type="ARBA" id="ARBA00022448"/>
    </source>
</evidence>
<dbReference type="Gene3D" id="1.20.1560.10">
    <property type="entry name" value="ABC transporter type 1, transmembrane domain"/>
    <property type="match status" value="2"/>
</dbReference>
<dbReference type="InterPro" id="IPR003439">
    <property type="entry name" value="ABC_transporter-like_ATP-bd"/>
</dbReference>
<evidence type="ECO:0000256" key="5">
    <source>
        <dbReference type="ARBA" id="ARBA00022840"/>
    </source>
</evidence>
<keyword evidence="12" id="KW-1185">Reference proteome</keyword>
<feature type="domain" description="ABC transmembrane type-1" evidence="10">
    <location>
        <begin position="33"/>
        <end position="318"/>
    </location>
</feature>
<feature type="transmembrane region" description="Helical" evidence="8">
    <location>
        <begin position="174"/>
        <end position="192"/>
    </location>
</feature>
<dbReference type="PROSITE" id="PS50893">
    <property type="entry name" value="ABC_TRANSPORTER_2"/>
    <property type="match status" value="1"/>
</dbReference>
<dbReference type="GO" id="GO:0005886">
    <property type="term" value="C:plasma membrane"/>
    <property type="evidence" value="ECO:0007669"/>
    <property type="project" value="UniProtKB-SubCell"/>
</dbReference>
<accession>A0A9Q4B185</accession>
<evidence type="ECO:0000313" key="12">
    <source>
        <dbReference type="Proteomes" id="UP001057753"/>
    </source>
</evidence>
<evidence type="ECO:0000259" key="9">
    <source>
        <dbReference type="PROSITE" id="PS50893"/>
    </source>
</evidence>